<dbReference type="OrthoDB" id="248140at2157"/>
<dbReference type="PROSITE" id="PS51318">
    <property type="entry name" value="TAT"/>
    <property type="match status" value="1"/>
</dbReference>
<dbReference type="CDD" id="cd10970">
    <property type="entry name" value="CE4_DAC_u1_6s"/>
    <property type="match status" value="1"/>
</dbReference>
<protein>
    <submittedName>
        <fullName evidence="2">Polysaccharide deacetylase</fullName>
    </submittedName>
</protein>
<dbReference type="AlphaFoldDB" id="V4GQN8"/>
<dbReference type="RefSeq" id="WP_023395515.1">
    <property type="nucleotide sequence ID" value="NZ_ASGZ01000060.1"/>
</dbReference>
<dbReference type="GO" id="GO:0005975">
    <property type="term" value="P:carbohydrate metabolic process"/>
    <property type="evidence" value="ECO:0007669"/>
    <property type="project" value="InterPro"/>
</dbReference>
<gene>
    <name evidence="2" type="ORF">K933_14708</name>
</gene>
<evidence type="ECO:0000313" key="3">
    <source>
        <dbReference type="Proteomes" id="UP000017840"/>
    </source>
</evidence>
<proteinExistence type="predicted"/>
<sequence length="441" mass="47657">MTEPRTTRRGLLATLGGAMGASVLARAGVGRLETAGRGLSAGPASDDGAAGGASDDRTPVDPASLRLDTPGRELLADVGTPHAGLGTPDRWEALVGDCSPALGPDAGDGALRVDPDPTARVEYAFDEPFDFSRRDLSFWTRFPTGPANPIRVRLFAPDEANQILAYNYPLNRWPDARFGVEVGPTSELGSPDPTDVRRMQIEVDRGDRGDRSHRPAVFDGFATKPKASTGRVMVIFDDNRASVADAFAEMDARGMPAATAVIPDAVGLPGHLDAEQLADHHAAGWDMVAHPQLEYGLPHYSRERQHEAIRETKRWLVERGYEAGADHIVTPLGRASTETLDLIARYHYTNYLTNDVLSGTPPVDPLTIERVAIDDVDAATAAVGRAERYGMTAVLMAHTVGVDSDDLVSFEGFVDVLDRIERADVELTTPTEFWERSLDRV</sequence>
<dbReference type="InterPro" id="IPR011330">
    <property type="entry name" value="Glyco_hydro/deAcase_b/a-brl"/>
</dbReference>
<dbReference type="EMBL" id="ASGZ01000060">
    <property type="protein sequence ID" value="ESP87346.1"/>
    <property type="molecule type" value="Genomic_DNA"/>
</dbReference>
<dbReference type="eggNOG" id="arCOG09161">
    <property type="taxonomic scope" value="Archaea"/>
</dbReference>
<comment type="caution">
    <text evidence="2">The sequence shown here is derived from an EMBL/GenBank/DDBJ whole genome shotgun (WGS) entry which is preliminary data.</text>
</comment>
<feature type="region of interest" description="Disordered" evidence="1">
    <location>
        <begin position="35"/>
        <end position="63"/>
    </location>
</feature>
<name>V4GQN8_9EURY</name>
<accession>V4GQN8</accession>
<dbReference type="Gene3D" id="3.20.20.370">
    <property type="entry name" value="Glycoside hydrolase/deacetylase"/>
    <property type="match status" value="1"/>
</dbReference>
<reference evidence="2 3" key="1">
    <citation type="journal article" date="2013" name="Genome Announc.">
        <title>Draft Genome Sequence of 'Candidatus Halobonum tyrrellensis' Strain G22, Isolated from the Hypersaline Waters of Lake Tyrrell, Australia.</title>
        <authorList>
            <person name="Ugalde J.A."/>
            <person name="Narasingarao P."/>
            <person name="Kuo S."/>
            <person name="Podell S."/>
            <person name="Allen E.E."/>
        </authorList>
    </citation>
    <scope>NUCLEOTIDE SEQUENCE [LARGE SCALE GENOMIC DNA]</scope>
    <source>
        <strain evidence="2 3">G22</strain>
    </source>
</reference>
<evidence type="ECO:0000313" key="2">
    <source>
        <dbReference type="EMBL" id="ESP87346.1"/>
    </source>
</evidence>
<keyword evidence="3" id="KW-1185">Reference proteome</keyword>
<dbReference type="SUPFAM" id="SSF88713">
    <property type="entry name" value="Glycoside hydrolase/deacetylase"/>
    <property type="match status" value="1"/>
</dbReference>
<organism evidence="2 3">
    <name type="scientific">Candidatus Halobonum tyrrellensis G22</name>
    <dbReference type="NCBI Taxonomy" id="1324957"/>
    <lineage>
        <taxon>Archaea</taxon>
        <taxon>Methanobacteriati</taxon>
        <taxon>Methanobacteriota</taxon>
        <taxon>Stenosarchaea group</taxon>
        <taxon>Halobacteria</taxon>
        <taxon>Halobacteriales</taxon>
        <taxon>Haloferacaceae</taxon>
        <taxon>Candidatus Halobonum</taxon>
    </lineage>
</organism>
<dbReference type="InterPro" id="IPR006311">
    <property type="entry name" value="TAT_signal"/>
</dbReference>
<dbReference type="Proteomes" id="UP000017840">
    <property type="component" value="Unassembled WGS sequence"/>
</dbReference>
<evidence type="ECO:0000256" key="1">
    <source>
        <dbReference type="SAM" id="MobiDB-lite"/>
    </source>
</evidence>